<dbReference type="Pfam" id="PF01972">
    <property type="entry name" value="SDH_protease"/>
    <property type="match status" value="1"/>
</dbReference>
<dbReference type="OrthoDB" id="9806253at2"/>
<sequence>MNFDLSSLFWVFLAVMVLQPLLMAAWLTQKRAQAIRAIEKERGTRVITMIHRQEKRSFFGVSVSRHIDLEDAQTIIAAIMETPDDVPIDLVLHTPGGLVLAAMQIARAVEAHPAKVTVYVPVYAMSGGTLIALAADEIVMGEFSMLGPIDPQIFGLPAAGIVKARDMKPVARVMDLTLVLAEVSEKAIAQVKQGAVELLTPRLDHASAEALADKLAGGHWTHDYALTAREASALGLPVKVGMPIEIMELMKYYPQPVQQSGVEFLPVDIPRPRRS</sequence>
<evidence type="ECO:0000313" key="1">
    <source>
        <dbReference type="EMBL" id="CPR17902.1"/>
    </source>
</evidence>
<dbReference type="Gene3D" id="3.90.226.10">
    <property type="entry name" value="2-enoyl-CoA Hydratase, Chain A, domain 1"/>
    <property type="match status" value="1"/>
</dbReference>
<dbReference type="InterPro" id="IPR002825">
    <property type="entry name" value="Pept_S49_ser-pept_pro"/>
</dbReference>
<dbReference type="AlphaFoldDB" id="A0A0D6JDI2"/>
<evidence type="ECO:0008006" key="3">
    <source>
        <dbReference type="Google" id="ProtNLM"/>
    </source>
</evidence>
<dbReference type="KEGG" id="fil:BN1229_v1_1470"/>
<dbReference type="RefSeq" id="WP_046477532.1">
    <property type="nucleotide sequence ID" value="NZ_LN829118.1"/>
</dbReference>
<dbReference type="KEGG" id="fiy:BN1229_v1_1471"/>
<dbReference type="EMBL" id="LN829119">
    <property type="protein sequence ID" value="CPR17902.1"/>
    <property type="molecule type" value="Genomic_DNA"/>
</dbReference>
<dbReference type="PANTHER" id="PTHR35984:SF1">
    <property type="entry name" value="PERIPLASMIC SERINE PROTEASE"/>
    <property type="match status" value="1"/>
</dbReference>
<accession>A0A0D6JDI2</accession>
<dbReference type="PANTHER" id="PTHR35984">
    <property type="entry name" value="PERIPLASMIC SERINE PROTEASE"/>
    <property type="match status" value="1"/>
</dbReference>
<dbReference type="GO" id="GO:0016020">
    <property type="term" value="C:membrane"/>
    <property type="evidence" value="ECO:0007669"/>
    <property type="project" value="InterPro"/>
</dbReference>
<organism evidence="1 2">
    <name type="scientific">Candidatus Filomicrobium marinum</name>
    <dbReference type="NCBI Taxonomy" id="1608628"/>
    <lineage>
        <taxon>Bacteria</taxon>
        <taxon>Pseudomonadati</taxon>
        <taxon>Pseudomonadota</taxon>
        <taxon>Alphaproteobacteria</taxon>
        <taxon>Hyphomicrobiales</taxon>
        <taxon>Hyphomicrobiaceae</taxon>
        <taxon>Filomicrobium</taxon>
    </lineage>
</organism>
<dbReference type="Proteomes" id="UP000033187">
    <property type="component" value="Chromosome 1"/>
</dbReference>
<dbReference type="SUPFAM" id="SSF52096">
    <property type="entry name" value="ClpP/crotonase"/>
    <property type="match status" value="1"/>
</dbReference>
<evidence type="ECO:0000313" key="2">
    <source>
        <dbReference type="Proteomes" id="UP000033187"/>
    </source>
</evidence>
<dbReference type="InterPro" id="IPR029045">
    <property type="entry name" value="ClpP/crotonase-like_dom_sf"/>
</dbReference>
<reference evidence="2" key="1">
    <citation type="submission" date="2015-02" db="EMBL/GenBank/DDBJ databases">
        <authorList>
            <person name="Chooi Y.-H."/>
        </authorList>
    </citation>
    <scope>NUCLEOTIDE SEQUENCE [LARGE SCALE GENOMIC DNA]</scope>
    <source>
        <strain evidence="2">strain Y</strain>
    </source>
</reference>
<protein>
    <recommendedName>
        <fullName evidence="3">Periplasmic serine protease</fullName>
    </recommendedName>
</protein>
<name>A0A0D6JDI2_9HYPH</name>
<keyword evidence="2" id="KW-1185">Reference proteome</keyword>
<gene>
    <name evidence="1" type="ORF">YBN1229_v1_1471</name>
</gene>
<dbReference type="NCBIfam" id="NF047768">
    <property type="entry name" value="Clp_like_SDH"/>
    <property type="match status" value="1"/>
</dbReference>
<proteinExistence type="predicted"/>